<evidence type="ECO:0000313" key="3">
    <source>
        <dbReference type="Proteomes" id="UP000292702"/>
    </source>
</evidence>
<accession>A0A4R0RWN0</accession>
<organism evidence="2 3">
    <name type="scientific">Steccherinum ochraceum</name>
    <dbReference type="NCBI Taxonomy" id="92696"/>
    <lineage>
        <taxon>Eukaryota</taxon>
        <taxon>Fungi</taxon>
        <taxon>Dikarya</taxon>
        <taxon>Basidiomycota</taxon>
        <taxon>Agaricomycotina</taxon>
        <taxon>Agaricomycetes</taxon>
        <taxon>Polyporales</taxon>
        <taxon>Steccherinaceae</taxon>
        <taxon>Steccherinum</taxon>
    </lineage>
</organism>
<evidence type="ECO:0000313" key="2">
    <source>
        <dbReference type="EMBL" id="TCD71692.1"/>
    </source>
</evidence>
<name>A0A4R0RWN0_9APHY</name>
<dbReference type="EMBL" id="RWJN01000003">
    <property type="protein sequence ID" value="TCD71692.1"/>
    <property type="molecule type" value="Genomic_DNA"/>
</dbReference>
<dbReference type="Proteomes" id="UP000292702">
    <property type="component" value="Unassembled WGS sequence"/>
</dbReference>
<gene>
    <name evidence="2" type="ORF">EIP91_005458</name>
</gene>
<protein>
    <submittedName>
        <fullName evidence="2">Uncharacterized protein</fullName>
    </submittedName>
</protein>
<comment type="caution">
    <text evidence="2">The sequence shown here is derived from an EMBL/GenBank/DDBJ whole genome shotgun (WGS) entry which is preliminary data.</text>
</comment>
<proteinExistence type="predicted"/>
<keyword evidence="3" id="KW-1185">Reference proteome</keyword>
<dbReference type="AlphaFoldDB" id="A0A4R0RWN0"/>
<sequence>MSRSDRRPPPSTWQVLRECYHIALREAAGGRGLEVEAGQGLQIRLGAGQGSRPLRSRAMRSASGIKIRASN</sequence>
<evidence type="ECO:0000256" key="1">
    <source>
        <dbReference type="SAM" id="MobiDB-lite"/>
    </source>
</evidence>
<reference evidence="2 3" key="1">
    <citation type="submission" date="2018-11" db="EMBL/GenBank/DDBJ databases">
        <title>Genome assembly of Steccherinum ochraceum LE-BIN_3174, the white-rot fungus of the Steccherinaceae family (The Residual Polyporoid clade, Polyporales, Basidiomycota).</title>
        <authorList>
            <person name="Fedorova T.V."/>
            <person name="Glazunova O.A."/>
            <person name="Landesman E.O."/>
            <person name="Moiseenko K.V."/>
            <person name="Psurtseva N.V."/>
            <person name="Savinova O.S."/>
            <person name="Shakhova N.V."/>
            <person name="Tyazhelova T.V."/>
            <person name="Vasina D.V."/>
        </authorList>
    </citation>
    <scope>NUCLEOTIDE SEQUENCE [LARGE SCALE GENOMIC DNA]</scope>
    <source>
        <strain evidence="2 3">LE-BIN_3174</strain>
    </source>
</reference>
<feature type="region of interest" description="Disordered" evidence="1">
    <location>
        <begin position="52"/>
        <end position="71"/>
    </location>
</feature>